<dbReference type="GO" id="GO:0022857">
    <property type="term" value="F:transmembrane transporter activity"/>
    <property type="evidence" value="ECO:0007669"/>
    <property type="project" value="UniProtKB-ARBA"/>
</dbReference>
<dbReference type="InterPro" id="IPR027417">
    <property type="entry name" value="P-loop_NTPase"/>
</dbReference>
<accession>A0A267HNL5</accession>
<dbReference type="InterPro" id="IPR017911">
    <property type="entry name" value="MacB-like_ATP-bd"/>
</dbReference>
<feature type="domain" description="ABC transporter" evidence="6">
    <location>
        <begin position="1"/>
        <end position="209"/>
    </location>
</feature>
<proteinExistence type="inferred from homology"/>
<evidence type="ECO:0000259" key="6">
    <source>
        <dbReference type="PROSITE" id="PS50893"/>
    </source>
</evidence>
<dbReference type="SMART" id="SM00382">
    <property type="entry name" value="AAA"/>
    <property type="match status" value="1"/>
</dbReference>
<dbReference type="InterPro" id="IPR003593">
    <property type="entry name" value="AAA+_ATPase"/>
</dbReference>
<keyword evidence="8" id="KW-1185">Reference proteome</keyword>
<dbReference type="EMBL" id="LHUG01000017">
    <property type="protein sequence ID" value="PAA99861.1"/>
    <property type="molecule type" value="Genomic_DNA"/>
</dbReference>
<dbReference type="GO" id="GO:0016887">
    <property type="term" value="F:ATP hydrolysis activity"/>
    <property type="evidence" value="ECO:0007669"/>
    <property type="project" value="InterPro"/>
</dbReference>
<evidence type="ECO:0000256" key="4">
    <source>
        <dbReference type="ARBA" id="ARBA00022840"/>
    </source>
</evidence>
<dbReference type="GO" id="GO:0005524">
    <property type="term" value="F:ATP binding"/>
    <property type="evidence" value="ECO:0007669"/>
    <property type="project" value="UniProtKB-KW"/>
</dbReference>
<gene>
    <name evidence="7" type="ORF">AKL21_12325</name>
</gene>
<dbReference type="PANTHER" id="PTHR42798:SF2">
    <property type="entry name" value="ABC TRANSPORTER ATP-BINDING PROTEIN MG467-RELATED"/>
    <property type="match status" value="1"/>
</dbReference>
<keyword evidence="3" id="KW-0547">Nucleotide-binding</keyword>
<keyword evidence="2" id="KW-0813">Transport</keyword>
<dbReference type="FunFam" id="3.40.50.300:FF:000032">
    <property type="entry name" value="Export ABC transporter ATP-binding protein"/>
    <property type="match status" value="1"/>
</dbReference>
<dbReference type="Gene3D" id="3.40.50.300">
    <property type="entry name" value="P-loop containing nucleotide triphosphate hydrolases"/>
    <property type="match status" value="1"/>
</dbReference>
<dbReference type="GO" id="GO:0098796">
    <property type="term" value="C:membrane protein complex"/>
    <property type="evidence" value="ECO:0007669"/>
    <property type="project" value="UniProtKB-ARBA"/>
</dbReference>
<evidence type="ECO:0000313" key="8">
    <source>
        <dbReference type="Proteomes" id="UP000216797"/>
    </source>
</evidence>
<reference evidence="7 8" key="1">
    <citation type="submission" date="2015-08" db="EMBL/GenBank/DDBJ databases">
        <title>Enterococcus genome sequence.</title>
        <authorList>
            <person name="Acedo J.Z."/>
            <person name="Vederas J.C."/>
        </authorList>
    </citation>
    <scope>NUCLEOTIDE SEQUENCE [LARGE SCALE GENOMIC DNA]</scope>
    <source>
        <strain evidence="7 8">49</strain>
    </source>
</reference>
<dbReference type="Proteomes" id="UP000216797">
    <property type="component" value="Unassembled WGS sequence"/>
</dbReference>
<organism evidence="7 8">
    <name type="scientific">Enterococcus canintestini</name>
    <dbReference type="NCBI Taxonomy" id="317010"/>
    <lineage>
        <taxon>Bacteria</taxon>
        <taxon>Bacillati</taxon>
        <taxon>Bacillota</taxon>
        <taxon>Bacilli</taxon>
        <taxon>Lactobacillales</taxon>
        <taxon>Enterococcaceae</taxon>
        <taxon>Enterococcus</taxon>
    </lineage>
</organism>
<evidence type="ECO:0000256" key="1">
    <source>
        <dbReference type="ARBA" id="ARBA00005417"/>
    </source>
</evidence>
<dbReference type="SUPFAM" id="SSF52540">
    <property type="entry name" value="P-loop containing nucleoside triphosphate hydrolases"/>
    <property type="match status" value="1"/>
</dbReference>
<evidence type="ECO:0000256" key="5">
    <source>
        <dbReference type="ARBA" id="ARBA00022970"/>
    </source>
</evidence>
<evidence type="ECO:0000256" key="2">
    <source>
        <dbReference type="ARBA" id="ARBA00022448"/>
    </source>
</evidence>
<sequence length="211" mass="23808">MKNVSKIYKDVYALSKINFDVYEKEWVSIVGSSGSGKSTLLNIIGCISNASEGTIIFDNQEITQLKPKELTAIRRDKIGFVFQQFHLVPYLNALENVMLAQYYHSIVDKKEVIETMKSVGLENRMYHFPKQLSGGEQQRVCFARAIINSPRLILADEPTGNLDEENEKNVLSLLRKAHNQGSTIIVVTHDETVAKEGDRIVKLNHGRVIDS</sequence>
<dbReference type="PANTHER" id="PTHR42798">
    <property type="entry name" value="LIPOPROTEIN-RELEASING SYSTEM ATP-BINDING PROTEIN LOLD"/>
    <property type="match status" value="1"/>
</dbReference>
<protein>
    <submittedName>
        <fullName evidence="7">GTPase</fullName>
    </submittedName>
</protein>
<comment type="similarity">
    <text evidence="1">Belongs to the ABC transporter superfamily.</text>
</comment>
<dbReference type="CDD" id="cd03255">
    <property type="entry name" value="ABC_MJ0796_LolCDE_FtsE"/>
    <property type="match status" value="1"/>
</dbReference>
<dbReference type="InterPro" id="IPR003439">
    <property type="entry name" value="ABC_transporter-like_ATP-bd"/>
</dbReference>
<evidence type="ECO:0000313" key="7">
    <source>
        <dbReference type="EMBL" id="PAA99861.1"/>
    </source>
</evidence>
<dbReference type="Pfam" id="PF00005">
    <property type="entry name" value="ABC_tran"/>
    <property type="match status" value="1"/>
</dbReference>
<keyword evidence="5" id="KW-0029">Amino-acid transport</keyword>
<dbReference type="GO" id="GO:0006865">
    <property type="term" value="P:amino acid transport"/>
    <property type="evidence" value="ECO:0007669"/>
    <property type="project" value="UniProtKB-KW"/>
</dbReference>
<dbReference type="PROSITE" id="PS00211">
    <property type="entry name" value="ABC_TRANSPORTER_1"/>
    <property type="match status" value="1"/>
</dbReference>
<evidence type="ECO:0000256" key="3">
    <source>
        <dbReference type="ARBA" id="ARBA00022741"/>
    </source>
</evidence>
<name>A0A267HNL5_9ENTE</name>
<dbReference type="InterPro" id="IPR017871">
    <property type="entry name" value="ABC_transporter-like_CS"/>
</dbReference>
<dbReference type="AlphaFoldDB" id="A0A267HNL5"/>
<keyword evidence="4" id="KW-0067">ATP-binding</keyword>
<comment type="caution">
    <text evidence="7">The sequence shown here is derived from an EMBL/GenBank/DDBJ whole genome shotgun (WGS) entry which is preliminary data.</text>
</comment>
<dbReference type="PROSITE" id="PS50893">
    <property type="entry name" value="ABC_TRANSPORTER_2"/>
    <property type="match status" value="1"/>
</dbReference>